<dbReference type="Proteomes" id="UP000245412">
    <property type="component" value="Unassembled WGS sequence"/>
</dbReference>
<evidence type="ECO:0000313" key="1">
    <source>
        <dbReference type="EMBL" id="PWJ72202.1"/>
    </source>
</evidence>
<name>A0AB73SXY2_9FIRM</name>
<evidence type="ECO:0000313" key="2">
    <source>
        <dbReference type="Proteomes" id="UP000245412"/>
    </source>
</evidence>
<sequence>MRIELTELSLNEYNRLAGNEMTPEEAARYLTEDITIRTFYELLCGLYKGEGLTERLAEGYHSACPDIPADSVRRRIRNWASGKNLPSGRDDIFLISFILGLNEEQASLLLGSVSDYGIHYRDGKELSLAYCLRTGQSYEKAQKLMQSLPPVPVSDPVSDNYLQNAVRTEVIKNDFSDVYTDEEFMRLYTLHLQDFGAFHLKAYDYFNKYFRLLTLPDHGLNMEEDLLDGRYSIEKISSLYFDMNLPSTRSRKGYTLVQKLIRKYWPNATSLKNIQARREPVTRKLLLLLYVITENVTDEEYDELDEEYLTPKERFEEHWWRLNLIMDDCGMNPLDPRNAFDWLILYAVSSAEDSMSSRMESVMAALF</sequence>
<gene>
    <name evidence="1" type="ORF">C7383_1208</name>
</gene>
<dbReference type="AlphaFoldDB" id="A0AB73SXY2"/>
<accession>A0AB73SXY2</accession>
<proteinExistence type="predicted"/>
<protein>
    <submittedName>
        <fullName evidence="1">Uncharacterized protein</fullName>
    </submittedName>
</protein>
<dbReference type="RefSeq" id="WP_109748587.1">
    <property type="nucleotide sequence ID" value="NZ_JANKBI010000021.1"/>
</dbReference>
<comment type="caution">
    <text evidence="1">The sequence shown here is derived from an EMBL/GenBank/DDBJ whole genome shotgun (WGS) entry which is preliminary data.</text>
</comment>
<keyword evidence="2" id="KW-1185">Reference proteome</keyword>
<organism evidence="1 2">
    <name type="scientific">Murimonas intestini</name>
    <dbReference type="NCBI Taxonomy" id="1337051"/>
    <lineage>
        <taxon>Bacteria</taxon>
        <taxon>Bacillati</taxon>
        <taxon>Bacillota</taxon>
        <taxon>Clostridia</taxon>
        <taxon>Lachnospirales</taxon>
        <taxon>Lachnospiraceae</taxon>
        <taxon>Murimonas</taxon>
    </lineage>
</organism>
<dbReference type="EMBL" id="QGGY01000020">
    <property type="protein sequence ID" value="PWJ72202.1"/>
    <property type="molecule type" value="Genomic_DNA"/>
</dbReference>
<reference evidence="1 2" key="1">
    <citation type="submission" date="2018-05" db="EMBL/GenBank/DDBJ databases">
        <authorList>
            <person name="Goeker M."/>
            <person name="Huntemann M."/>
            <person name="Clum A."/>
            <person name="Pillay M."/>
            <person name="Palaniappan K."/>
            <person name="Varghese N."/>
            <person name="Mikhailova N."/>
            <person name="Stamatis D."/>
            <person name="Reddy T."/>
            <person name="Daum C."/>
            <person name="Shapiro N."/>
            <person name="Ivanova N."/>
            <person name="Kyrpides N."/>
            <person name="Woyke T."/>
        </authorList>
    </citation>
    <scope>NUCLEOTIDE SEQUENCE [LARGE SCALE GENOMIC DNA]</scope>
    <source>
        <strain evidence="1 2">DSM 26524</strain>
    </source>
</reference>